<evidence type="ECO:0000256" key="1">
    <source>
        <dbReference type="ARBA" id="ARBA00004123"/>
    </source>
</evidence>
<keyword evidence="10" id="KW-1185">Reference proteome</keyword>
<accession>A0ABQ9MVU7</accession>
<feature type="domain" description="HTH myb-type" evidence="8">
    <location>
        <begin position="63"/>
        <end position="117"/>
    </location>
</feature>
<evidence type="ECO:0000256" key="5">
    <source>
        <dbReference type="ARBA" id="ARBA00023163"/>
    </source>
</evidence>
<dbReference type="PANTHER" id="PTHR48000:SF74">
    <property type="entry name" value="TRANSCRIPTION FACTOR RAX2-LIKE"/>
    <property type="match status" value="1"/>
</dbReference>
<dbReference type="InterPro" id="IPR009057">
    <property type="entry name" value="Homeodomain-like_sf"/>
</dbReference>
<dbReference type="Gene3D" id="1.10.10.60">
    <property type="entry name" value="Homeodomain-like"/>
    <property type="match status" value="2"/>
</dbReference>
<evidence type="ECO:0000259" key="7">
    <source>
        <dbReference type="PROSITE" id="PS50090"/>
    </source>
</evidence>
<dbReference type="PROSITE" id="PS51294">
    <property type="entry name" value="HTH_MYB"/>
    <property type="match status" value="2"/>
</dbReference>
<keyword evidence="6" id="KW-0539">Nucleus</keyword>
<evidence type="ECO:0000256" key="2">
    <source>
        <dbReference type="ARBA" id="ARBA00022737"/>
    </source>
</evidence>
<evidence type="ECO:0000313" key="10">
    <source>
        <dbReference type="Proteomes" id="UP001174677"/>
    </source>
</evidence>
<feature type="domain" description="Myb-like" evidence="7">
    <location>
        <begin position="9"/>
        <end position="62"/>
    </location>
</feature>
<dbReference type="EMBL" id="JARPOI010000004">
    <property type="protein sequence ID" value="KAJ9183537.1"/>
    <property type="molecule type" value="Genomic_DNA"/>
</dbReference>
<feature type="domain" description="HTH myb-type" evidence="8">
    <location>
        <begin position="9"/>
        <end position="62"/>
    </location>
</feature>
<gene>
    <name evidence="9" type="ORF">P3X46_007379</name>
</gene>
<dbReference type="PROSITE" id="PS50090">
    <property type="entry name" value="MYB_LIKE"/>
    <property type="match status" value="2"/>
</dbReference>
<dbReference type="InterPro" id="IPR017930">
    <property type="entry name" value="Myb_dom"/>
</dbReference>
<keyword evidence="5" id="KW-0804">Transcription</keyword>
<evidence type="ECO:0000256" key="4">
    <source>
        <dbReference type="ARBA" id="ARBA00023125"/>
    </source>
</evidence>
<evidence type="ECO:0000256" key="3">
    <source>
        <dbReference type="ARBA" id="ARBA00023015"/>
    </source>
</evidence>
<feature type="domain" description="Myb-like" evidence="7">
    <location>
        <begin position="63"/>
        <end position="113"/>
    </location>
</feature>
<dbReference type="Pfam" id="PF00249">
    <property type="entry name" value="Myb_DNA-binding"/>
    <property type="match status" value="2"/>
</dbReference>
<keyword evidence="4" id="KW-0238">DNA-binding</keyword>
<evidence type="ECO:0000259" key="8">
    <source>
        <dbReference type="PROSITE" id="PS51294"/>
    </source>
</evidence>
<reference evidence="9" key="1">
    <citation type="journal article" date="2023" name="Plant Biotechnol. J.">
        <title>Chromosome-level wild Hevea brasiliensis genome provides new tools for genomic-assisted breeding and valuable loci to elevate rubber yield.</title>
        <authorList>
            <person name="Cheng H."/>
            <person name="Song X."/>
            <person name="Hu Y."/>
            <person name="Wu T."/>
            <person name="Yang Q."/>
            <person name="An Z."/>
            <person name="Feng S."/>
            <person name="Deng Z."/>
            <person name="Wu W."/>
            <person name="Zeng X."/>
            <person name="Tu M."/>
            <person name="Wang X."/>
            <person name="Huang H."/>
        </authorList>
    </citation>
    <scope>NUCLEOTIDE SEQUENCE</scope>
    <source>
        <strain evidence="9">MT/VB/25A 57/8</strain>
    </source>
</reference>
<evidence type="ECO:0000256" key="6">
    <source>
        <dbReference type="ARBA" id="ARBA00023242"/>
    </source>
</evidence>
<name>A0ABQ9MVU7_HEVBR</name>
<proteinExistence type="predicted"/>
<organism evidence="9 10">
    <name type="scientific">Hevea brasiliensis</name>
    <name type="common">Para rubber tree</name>
    <name type="synonym">Siphonia brasiliensis</name>
    <dbReference type="NCBI Taxonomy" id="3981"/>
    <lineage>
        <taxon>Eukaryota</taxon>
        <taxon>Viridiplantae</taxon>
        <taxon>Streptophyta</taxon>
        <taxon>Embryophyta</taxon>
        <taxon>Tracheophyta</taxon>
        <taxon>Spermatophyta</taxon>
        <taxon>Magnoliopsida</taxon>
        <taxon>eudicotyledons</taxon>
        <taxon>Gunneridae</taxon>
        <taxon>Pentapetalae</taxon>
        <taxon>rosids</taxon>
        <taxon>fabids</taxon>
        <taxon>Malpighiales</taxon>
        <taxon>Euphorbiaceae</taxon>
        <taxon>Crotonoideae</taxon>
        <taxon>Micrandreae</taxon>
        <taxon>Hevea</taxon>
    </lineage>
</organism>
<comment type="caution">
    <text evidence="9">The sequence shown here is derived from an EMBL/GenBank/DDBJ whole genome shotgun (WGS) entry which is preliminary data.</text>
</comment>
<keyword evidence="2" id="KW-0677">Repeat</keyword>
<dbReference type="SMART" id="SM00717">
    <property type="entry name" value="SANT"/>
    <property type="match status" value="2"/>
</dbReference>
<comment type="subcellular location">
    <subcellularLocation>
        <location evidence="1">Nucleus</location>
    </subcellularLocation>
</comment>
<sequence length="322" mass="35059">MGRAPCCDKANVKRGPWSPEEDATLKRYLETHGTGGNWIALPKKAGLKRCGKSCRLRWLNYLRPDIKHGGFTEEEDKIIFSLYSQMGSRWSLIASQLPGRTDNDVKNYWNTKLKKKLSLEGKTSLAIKNNTEIITPAKNSTNSAPCSTPSLPCILPKTETNGSLTFWDSITQSSVTLPILSDVGYEPILNTAQSLCLDPVDQFSFPAGINMDVSELGANLINNQNKIVLSSQEGSSISDSSSIAIDHNKCLSLPSNGGTDLEHAGTMLIDSGFGFPYDPVNALLFEDKAGEVASTCCPNFGGFGYADIKHQLGQNQSVINQY</sequence>
<evidence type="ECO:0000313" key="9">
    <source>
        <dbReference type="EMBL" id="KAJ9183537.1"/>
    </source>
</evidence>
<protein>
    <submittedName>
        <fullName evidence="9">Uncharacterized protein</fullName>
    </submittedName>
</protein>
<dbReference type="CDD" id="cd00167">
    <property type="entry name" value="SANT"/>
    <property type="match status" value="2"/>
</dbReference>
<dbReference type="InterPro" id="IPR001005">
    <property type="entry name" value="SANT/Myb"/>
</dbReference>
<dbReference type="Proteomes" id="UP001174677">
    <property type="component" value="Chromosome 4"/>
</dbReference>
<keyword evidence="3" id="KW-0805">Transcription regulation</keyword>
<dbReference type="SUPFAM" id="SSF46689">
    <property type="entry name" value="Homeodomain-like"/>
    <property type="match status" value="1"/>
</dbReference>
<dbReference type="PANTHER" id="PTHR48000">
    <property type="entry name" value="OS09G0431300 PROTEIN"/>
    <property type="match status" value="1"/>
</dbReference>